<dbReference type="SUPFAM" id="SSF53850">
    <property type="entry name" value="Periplasmic binding protein-like II"/>
    <property type="match status" value="1"/>
</dbReference>
<dbReference type="Gene3D" id="3.90.76.10">
    <property type="entry name" value="Dipeptide-binding Protein, Domain 1"/>
    <property type="match status" value="1"/>
</dbReference>
<sequence>MRITGKVTAIGLIAVLALAACGESGTDGDKQKSSPGFSECETNPNTCNSGETKQGGTLTVVLEKKLPNWNIFDSDGNTYEAGQAMAGMLPAPIIVKPDASVEWNKNFFAEAPKVEGESPMKVTLKIRPEAVWDDGTPITAKDFEAFWHWNNGRDCPGCTSAATAGYDLISAVTGSDNGKTVTLTFDKAYPDWMSLFNFLYPAHIAEKVGPLTTPEGLKASFEAFKTTLPTWTGGPYKISESKQDESLTLVPNQKWYGSVKPSLEKIVFRIIVDQAQHANALRNKEVQMLISQPNEDLVNQIKTVPGVNFNLAKGPTWEHTDLNLQNEFLKDMPLRQAIFTAIDRKAIIDRTVGRFFQGAAPLDNHIFMPGTKGYKDHVTATGQGSGDVDKAKKILTDAGYRLEGTKLTTPGGKVVGPLRIRYTAGNTLREATAQLIQSNLAAIGVTVTIQPTDGLGETLESGDFDIIIFAWVGSSFTSDKKDLFSTDGGGNYGHWSNKEADGYMDEGSRTLDPDKARELFNKADEIMSREAYNLPLFQKPVLLAIYSDYVNVRNNATSAGPTYNIEDWGLKQ</sequence>
<protein>
    <recommendedName>
        <fullName evidence="3">Solute-binding protein family 5 domain-containing protein</fullName>
    </recommendedName>
</protein>
<evidence type="ECO:0000313" key="5">
    <source>
        <dbReference type="Proteomes" id="UP000612585"/>
    </source>
</evidence>
<evidence type="ECO:0000256" key="2">
    <source>
        <dbReference type="SAM" id="SignalP"/>
    </source>
</evidence>
<dbReference type="InterPro" id="IPR000914">
    <property type="entry name" value="SBP_5_dom"/>
</dbReference>
<dbReference type="PROSITE" id="PS51257">
    <property type="entry name" value="PROKAR_LIPOPROTEIN"/>
    <property type="match status" value="1"/>
</dbReference>
<dbReference type="RefSeq" id="WP_204013390.1">
    <property type="nucleotide sequence ID" value="NZ_BOPG01000120.1"/>
</dbReference>
<dbReference type="InterPro" id="IPR039424">
    <property type="entry name" value="SBP_5"/>
</dbReference>
<dbReference type="GO" id="GO:1904680">
    <property type="term" value="F:peptide transmembrane transporter activity"/>
    <property type="evidence" value="ECO:0007669"/>
    <property type="project" value="TreeGrafter"/>
</dbReference>
<evidence type="ECO:0000256" key="1">
    <source>
        <dbReference type="SAM" id="MobiDB-lite"/>
    </source>
</evidence>
<organism evidence="4 5">
    <name type="scientific">Virgisporangium aurantiacum</name>
    <dbReference type="NCBI Taxonomy" id="175570"/>
    <lineage>
        <taxon>Bacteria</taxon>
        <taxon>Bacillati</taxon>
        <taxon>Actinomycetota</taxon>
        <taxon>Actinomycetes</taxon>
        <taxon>Micromonosporales</taxon>
        <taxon>Micromonosporaceae</taxon>
        <taxon>Virgisporangium</taxon>
    </lineage>
</organism>
<feature type="chain" id="PRO_5035243580" description="Solute-binding protein family 5 domain-containing protein" evidence="2">
    <location>
        <begin position="20"/>
        <end position="572"/>
    </location>
</feature>
<dbReference type="PIRSF" id="PIRSF002741">
    <property type="entry name" value="MppA"/>
    <property type="match status" value="1"/>
</dbReference>
<dbReference type="AlphaFoldDB" id="A0A8J4E7P4"/>
<dbReference type="GO" id="GO:0043190">
    <property type="term" value="C:ATP-binding cassette (ABC) transporter complex"/>
    <property type="evidence" value="ECO:0007669"/>
    <property type="project" value="InterPro"/>
</dbReference>
<gene>
    <name evidence="4" type="ORF">Vau01_120400</name>
</gene>
<dbReference type="GO" id="GO:0015833">
    <property type="term" value="P:peptide transport"/>
    <property type="evidence" value="ECO:0007669"/>
    <property type="project" value="TreeGrafter"/>
</dbReference>
<dbReference type="Pfam" id="PF00496">
    <property type="entry name" value="SBP_bac_5"/>
    <property type="match status" value="1"/>
</dbReference>
<proteinExistence type="predicted"/>
<dbReference type="PANTHER" id="PTHR30290">
    <property type="entry name" value="PERIPLASMIC BINDING COMPONENT OF ABC TRANSPORTER"/>
    <property type="match status" value="1"/>
</dbReference>
<comment type="caution">
    <text evidence="4">The sequence shown here is derived from an EMBL/GenBank/DDBJ whole genome shotgun (WGS) entry which is preliminary data.</text>
</comment>
<keyword evidence="5" id="KW-1185">Reference proteome</keyword>
<name>A0A8J4E7P4_9ACTN</name>
<dbReference type="Proteomes" id="UP000612585">
    <property type="component" value="Unassembled WGS sequence"/>
</dbReference>
<feature type="region of interest" description="Disordered" evidence="1">
    <location>
        <begin position="25"/>
        <end position="45"/>
    </location>
</feature>
<dbReference type="Gene3D" id="3.10.105.10">
    <property type="entry name" value="Dipeptide-binding Protein, Domain 3"/>
    <property type="match status" value="1"/>
</dbReference>
<feature type="domain" description="Solute-binding protein family 5" evidence="3">
    <location>
        <begin position="120"/>
        <end position="479"/>
    </location>
</feature>
<dbReference type="GO" id="GO:0042597">
    <property type="term" value="C:periplasmic space"/>
    <property type="evidence" value="ECO:0007669"/>
    <property type="project" value="UniProtKB-ARBA"/>
</dbReference>
<evidence type="ECO:0000313" key="4">
    <source>
        <dbReference type="EMBL" id="GIJ64524.1"/>
    </source>
</evidence>
<feature type="compositionally biased region" description="Polar residues" evidence="1">
    <location>
        <begin position="33"/>
        <end position="45"/>
    </location>
</feature>
<dbReference type="PANTHER" id="PTHR30290:SF65">
    <property type="entry name" value="MONOACYL PHOSPHATIDYLINOSITOL TETRAMANNOSIDE-BINDING PROTEIN LPQW-RELATED"/>
    <property type="match status" value="1"/>
</dbReference>
<feature type="signal peptide" evidence="2">
    <location>
        <begin position="1"/>
        <end position="19"/>
    </location>
</feature>
<evidence type="ECO:0000259" key="3">
    <source>
        <dbReference type="Pfam" id="PF00496"/>
    </source>
</evidence>
<accession>A0A8J4E7P4</accession>
<dbReference type="CDD" id="cd08501">
    <property type="entry name" value="PBP2_Lpqw"/>
    <property type="match status" value="1"/>
</dbReference>
<dbReference type="EMBL" id="BOPG01000120">
    <property type="protein sequence ID" value="GIJ64524.1"/>
    <property type="molecule type" value="Genomic_DNA"/>
</dbReference>
<dbReference type="Gene3D" id="3.40.190.10">
    <property type="entry name" value="Periplasmic binding protein-like II"/>
    <property type="match status" value="1"/>
</dbReference>
<reference evidence="4" key="1">
    <citation type="submission" date="2021-01" db="EMBL/GenBank/DDBJ databases">
        <title>Whole genome shotgun sequence of Virgisporangium aurantiacum NBRC 16421.</title>
        <authorList>
            <person name="Komaki H."/>
            <person name="Tamura T."/>
        </authorList>
    </citation>
    <scope>NUCLEOTIDE SEQUENCE</scope>
    <source>
        <strain evidence="4">NBRC 16421</strain>
    </source>
</reference>
<dbReference type="InterPro" id="IPR030678">
    <property type="entry name" value="Peptide/Ni-bd"/>
</dbReference>
<keyword evidence="2" id="KW-0732">Signal</keyword>